<dbReference type="PROSITE" id="PS50103">
    <property type="entry name" value="ZF_C3H1"/>
    <property type="match status" value="4"/>
</dbReference>
<dbReference type="PANTHER" id="PTHR46156">
    <property type="entry name" value="CCCH ZINGC FINGER"/>
    <property type="match status" value="1"/>
</dbReference>
<evidence type="ECO:0000313" key="4">
    <source>
        <dbReference type="EMBL" id="KAK6628969.1"/>
    </source>
</evidence>
<evidence type="ECO:0000256" key="2">
    <source>
        <dbReference type="SAM" id="MobiDB-lite"/>
    </source>
</evidence>
<feature type="compositionally biased region" description="Polar residues" evidence="2">
    <location>
        <begin position="313"/>
        <end position="322"/>
    </location>
</feature>
<dbReference type="GO" id="GO:0008270">
    <property type="term" value="F:zinc ion binding"/>
    <property type="evidence" value="ECO:0007669"/>
    <property type="project" value="UniProtKB-KW"/>
</dbReference>
<evidence type="ECO:0000259" key="3">
    <source>
        <dbReference type="PROSITE" id="PS50103"/>
    </source>
</evidence>
<dbReference type="GO" id="GO:0005634">
    <property type="term" value="C:nucleus"/>
    <property type="evidence" value="ECO:0007669"/>
    <property type="project" value="TreeGrafter"/>
</dbReference>
<keyword evidence="1" id="KW-0479">Metal-binding</keyword>
<feature type="zinc finger region" description="C3H1-type" evidence="1">
    <location>
        <begin position="278"/>
        <end position="300"/>
    </location>
</feature>
<feature type="domain" description="C3H1-type" evidence="3">
    <location>
        <begin position="223"/>
        <end position="249"/>
    </location>
</feature>
<keyword evidence="1" id="KW-0863">Zinc-finger</keyword>
<dbReference type="InterPro" id="IPR000571">
    <property type="entry name" value="Znf_CCCH"/>
</dbReference>
<protein>
    <recommendedName>
        <fullName evidence="3">C3H1-type domain-containing protein</fullName>
    </recommendedName>
</protein>
<feature type="zinc finger region" description="C3H1-type" evidence="1">
    <location>
        <begin position="223"/>
        <end position="249"/>
    </location>
</feature>
<dbReference type="Proteomes" id="UP001372834">
    <property type="component" value="Unassembled WGS sequence"/>
</dbReference>
<dbReference type="EMBL" id="JAWJWE010000036">
    <property type="protein sequence ID" value="KAK6628969.1"/>
    <property type="molecule type" value="Genomic_DNA"/>
</dbReference>
<evidence type="ECO:0000313" key="5">
    <source>
        <dbReference type="Proteomes" id="UP001372834"/>
    </source>
</evidence>
<accession>A0AAN8NZ89</accession>
<feature type="zinc finger region" description="C3H1-type" evidence="1">
    <location>
        <begin position="196"/>
        <end position="222"/>
    </location>
</feature>
<name>A0AAN8NZ89_POLSC</name>
<dbReference type="SMART" id="SM00356">
    <property type="entry name" value="ZnF_C3H1"/>
    <property type="match status" value="5"/>
</dbReference>
<gene>
    <name evidence="4" type="ORF">RUM43_002786</name>
</gene>
<reference evidence="4 5" key="1">
    <citation type="submission" date="2023-10" db="EMBL/GenBank/DDBJ databases">
        <title>Genomes of two closely related lineages of the louse Polyplax serrata with different host specificities.</title>
        <authorList>
            <person name="Martinu J."/>
            <person name="Tarabai H."/>
            <person name="Stefka J."/>
            <person name="Hypsa V."/>
        </authorList>
    </citation>
    <scope>NUCLEOTIDE SEQUENCE [LARGE SCALE GENOMIC DNA]</scope>
    <source>
        <strain evidence="4">HR10_N</strain>
    </source>
</reference>
<proteinExistence type="predicted"/>
<dbReference type="Gene3D" id="4.10.1000.10">
    <property type="entry name" value="Zinc finger, CCCH-type"/>
    <property type="match status" value="2"/>
</dbReference>
<organism evidence="4 5">
    <name type="scientific">Polyplax serrata</name>
    <name type="common">Common mouse louse</name>
    <dbReference type="NCBI Taxonomy" id="468196"/>
    <lineage>
        <taxon>Eukaryota</taxon>
        <taxon>Metazoa</taxon>
        <taxon>Ecdysozoa</taxon>
        <taxon>Arthropoda</taxon>
        <taxon>Hexapoda</taxon>
        <taxon>Insecta</taxon>
        <taxon>Pterygota</taxon>
        <taxon>Neoptera</taxon>
        <taxon>Paraneoptera</taxon>
        <taxon>Psocodea</taxon>
        <taxon>Troctomorpha</taxon>
        <taxon>Phthiraptera</taxon>
        <taxon>Anoplura</taxon>
        <taxon>Polyplacidae</taxon>
        <taxon>Polyplax</taxon>
    </lineage>
</organism>
<feature type="domain" description="C3H1-type" evidence="3">
    <location>
        <begin position="250"/>
        <end position="277"/>
    </location>
</feature>
<feature type="domain" description="C3H1-type" evidence="3">
    <location>
        <begin position="278"/>
        <end position="300"/>
    </location>
</feature>
<feature type="zinc finger region" description="C3H1-type" evidence="1">
    <location>
        <begin position="250"/>
        <end position="277"/>
    </location>
</feature>
<keyword evidence="1" id="KW-0862">Zinc</keyword>
<feature type="region of interest" description="Disordered" evidence="2">
    <location>
        <begin position="308"/>
        <end position="334"/>
    </location>
</feature>
<comment type="caution">
    <text evidence="4">The sequence shown here is derived from an EMBL/GenBank/DDBJ whole genome shotgun (WGS) entry which is preliminary data.</text>
</comment>
<dbReference type="AlphaFoldDB" id="A0AAN8NZ89"/>
<feature type="domain" description="C3H1-type" evidence="3">
    <location>
        <begin position="196"/>
        <end position="222"/>
    </location>
</feature>
<dbReference type="PANTHER" id="PTHR46156:SF1">
    <property type="entry name" value="ZINC FINGER CCCH DOMAIN-CONTAINING PROTEIN 3"/>
    <property type="match status" value="1"/>
</dbReference>
<evidence type="ECO:0000256" key="1">
    <source>
        <dbReference type="PROSITE-ProRule" id="PRU00723"/>
    </source>
</evidence>
<sequence>MYNPRGLFHYKSFGSKSLFLWRKHNLHNKIKENKTKNSLNRRIVKIGGIFYKAASNKLIVAESKKKVKTEGQRIKVNANKKKVRKNHIVYVRGEKFSLHKNGKTLVRESQGVDKKSNSGTLRRIDIGGVTYLQKSKNILIRTNVHQARQIVNNAKHKSIATLCKLRKRSALPCMIYHKFGKCARHKKGLCMYKHDPKNIAVCRKFLKGNCDGTNCLLSHEIIQEKMATCHFFLNGCCNRDNCSFLHVKISESAEICKNFLHGFCDLGENCDKKHLFQCPKYEKDGKCSLGNKCPYPHKSKKCTKNYKTDKKSNNSVPCTSKQPKTKGKEKEERPILTLSNHQTIDKSVSATSDQITPEIECVPQRVKLDKLPAFIPLQSDV</sequence>